<accession>A0A010S0B1</accession>
<dbReference type="OrthoDB" id="4789963at2759"/>
<dbReference type="AlphaFoldDB" id="A0A010S0B1"/>
<evidence type="ECO:0000313" key="3">
    <source>
        <dbReference type="Proteomes" id="UP000020467"/>
    </source>
</evidence>
<gene>
    <name evidence="2" type="ORF">CFIO01_00028</name>
</gene>
<sequence>MRFTITTLIVLASGAAAQFCGVVTSPVQSYVPCTLEQYPVMDAECTAIGGTVSGHNQESGDARSNCITYCNNVPTGGHDTTGNILGRHSYHVYVVDSCTSCGYCGAL</sequence>
<dbReference type="Proteomes" id="UP000020467">
    <property type="component" value="Unassembled WGS sequence"/>
</dbReference>
<keyword evidence="3" id="KW-1185">Reference proteome</keyword>
<proteinExistence type="predicted"/>
<evidence type="ECO:0000256" key="1">
    <source>
        <dbReference type="SAM" id="SignalP"/>
    </source>
</evidence>
<keyword evidence="1" id="KW-0732">Signal</keyword>
<evidence type="ECO:0000313" key="2">
    <source>
        <dbReference type="EMBL" id="EXF86331.1"/>
    </source>
</evidence>
<dbReference type="eggNOG" id="ENOG502RPV7">
    <property type="taxonomic scope" value="Eukaryota"/>
</dbReference>
<reference evidence="2 3" key="1">
    <citation type="submission" date="2014-02" db="EMBL/GenBank/DDBJ databases">
        <title>The genome sequence of Colletotrichum fioriniae PJ7.</title>
        <authorList>
            <person name="Baroncelli R."/>
            <person name="Thon M.R."/>
        </authorList>
    </citation>
    <scope>NUCLEOTIDE SEQUENCE [LARGE SCALE GENOMIC DNA]</scope>
    <source>
        <strain evidence="2 3">PJ7</strain>
    </source>
</reference>
<feature type="signal peptide" evidence="1">
    <location>
        <begin position="1"/>
        <end position="17"/>
    </location>
</feature>
<dbReference type="HOGENOM" id="CLU_2223095_0_0_1"/>
<protein>
    <submittedName>
        <fullName evidence="2">Uncharacterized protein</fullName>
    </submittedName>
</protein>
<organism evidence="2 3">
    <name type="scientific">Colletotrichum fioriniae PJ7</name>
    <dbReference type="NCBI Taxonomy" id="1445577"/>
    <lineage>
        <taxon>Eukaryota</taxon>
        <taxon>Fungi</taxon>
        <taxon>Dikarya</taxon>
        <taxon>Ascomycota</taxon>
        <taxon>Pezizomycotina</taxon>
        <taxon>Sordariomycetes</taxon>
        <taxon>Hypocreomycetidae</taxon>
        <taxon>Glomerellales</taxon>
        <taxon>Glomerellaceae</taxon>
        <taxon>Colletotrichum</taxon>
        <taxon>Colletotrichum acutatum species complex</taxon>
    </lineage>
</organism>
<dbReference type="EMBL" id="JARH01000012">
    <property type="protein sequence ID" value="EXF86331.1"/>
    <property type="molecule type" value="Genomic_DNA"/>
</dbReference>
<dbReference type="KEGG" id="cfj:CFIO01_00028"/>
<name>A0A010S0B1_9PEZI</name>
<comment type="caution">
    <text evidence="2">The sequence shown here is derived from an EMBL/GenBank/DDBJ whole genome shotgun (WGS) entry which is preliminary data.</text>
</comment>
<feature type="chain" id="PRO_5001457521" evidence="1">
    <location>
        <begin position="18"/>
        <end position="107"/>
    </location>
</feature>